<feature type="transmembrane region" description="Helical" evidence="6">
    <location>
        <begin position="338"/>
        <end position="362"/>
    </location>
</feature>
<dbReference type="AlphaFoldDB" id="A0A1S7LIW2"/>
<accession>A0A1S7LIW2</accession>
<keyword evidence="5 6" id="KW-0472">Membrane</keyword>
<dbReference type="GO" id="GO:0005436">
    <property type="term" value="F:sodium:phosphate symporter activity"/>
    <property type="evidence" value="ECO:0007669"/>
    <property type="project" value="InterPro"/>
</dbReference>
<comment type="subcellular location">
    <subcellularLocation>
        <location evidence="1">Cell membrane</location>
        <topology evidence="1">Multi-pass membrane protein</topology>
    </subcellularLocation>
</comment>
<evidence type="ECO:0000256" key="3">
    <source>
        <dbReference type="ARBA" id="ARBA00022692"/>
    </source>
</evidence>
<dbReference type="InterPro" id="IPR038078">
    <property type="entry name" value="PhoU-like_sf"/>
</dbReference>
<evidence type="ECO:0000256" key="1">
    <source>
        <dbReference type="ARBA" id="ARBA00004651"/>
    </source>
</evidence>
<dbReference type="SUPFAM" id="SSF109755">
    <property type="entry name" value="PhoU-like"/>
    <property type="match status" value="1"/>
</dbReference>
<dbReference type="InterPro" id="IPR003841">
    <property type="entry name" value="Na/Pi_transpt"/>
</dbReference>
<evidence type="ECO:0000256" key="4">
    <source>
        <dbReference type="ARBA" id="ARBA00022989"/>
    </source>
</evidence>
<dbReference type="NCBIfam" id="TIGR00704">
    <property type="entry name" value="NaPi_cotrn_rel"/>
    <property type="match status" value="1"/>
</dbReference>
<name>A0A1S7LIW2_MAGMO</name>
<evidence type="ECO:0000256" key="2">
    <source>
        <dbReference type="ARBA" id="ARBA00022475"/>
    </source>
</evidence>
<feature type="transmembrane region" description="Helical" evidence="6">
    <location>
        <begin position="279"/>
        <end position="300"/>
    </location>
</feature>
<proteinExistence type="predicted"/>
<evidence type="ECO:0000313" key="8">
    <source>
        <dbReference type="EMBL" id="CRH05791.1"/>
    </source>
</evidence>
<dbReference type="Pfam" id="PF01895">
    <property type="entry name" value="PhoU"/>
    <property type="match status" value="1"/>
</dbReference>
<evidence type="ECO:0000256" key="6">
    <source>
        <dbReference type="SAM" id="Phobius"/>
    </source>
</evidence>
<feature type="transmembrane region" description="Helical" evidence="6">
    <location>
        <begin position="48"/>
        <end position="70"/>
    </location>
</feature>
<feature type="transmembrane region" description="Helical" evidence="6">
    <location>
        <begin position="175"/>
        <end position="195"/>
    </location>
</feature>
<feature type="transmembrane region" description="Helical" evidence="6">
    <location>
        <begin position="140"/>
        <end position="163"/>
    </location>
</feature>
<reference evidence="8" key="1">
    <citation type="submission" date="2015-04" db="EMBL/GenBank/DDBJ databases">
        <authorList>
            <person name="Syromyatnikov M.Y."/>
            <person name="Popov V.N."/>
        </authorList>
    </citation>
    <scope>NUCLEOTIDE SEQUENCE</scope>
    <source>
        <strain evidence="8">MO-1</strain>
    </source>
</reference>
<evidence type="ECO:0000259" key="7">
    <source>
        <dbReference type="Pfam" id="PF01895"/>
    </source>
</evidence>
<organism evidence="8">
    <name type="scientific">Magnetococcus massalia (strain MO-1)</name>
    <dbReference type="NCBI Taxonomy" id="451514"/>
    <lineage>
        <taxon>Bacteria</taxon>
        <taxon>Pseudomonadati</taxon>
        <taxon>Pseudomonadota</taxon>
        <taxon>Magnetococcia</taxon>
        <taxon>Magnetococcales</taxon>
        <taxon>Magnetococcaceae</taxon>
        <taxon>Magnetococcus</taxon>
    </lineage>
</organism>
<dbReference type="InterPro" id="IPR004633">
    <property type="entry name" value="NaPi_cotrn-rel/YqeW-like"/>
</dbReference>
<evidence type="ECO:0000256" key="5">
    <source>
        <dbReference type="ARBA" id="ARBA00023136"/>
    </source>
</evidence>
<dbReference type="GO" id="GO:0044341">
    <property type="term" value="P:sodium-dependent phosphate transport"/>
    <property type="evidence" value="ECO:0007669"/>
    <property type="project" value="InterPro"/>
</dbReference>
<dbReference type="PANTHER" id="PTHR10010">
    <property type="entry name" value="SOLUTE CARRIER FAMILY 34 SODIUM PHOSPHATE , MEMBER 2-RELATED"/>
    <property type="match status" value="1"/>
</dbReference>
<gene>
    <name evidence="8" type="ORF">MAGMO_1605</name>
</gene>
<protein>
    <submittedName>
        <fullName evidence="8">Putative Na/Pi-cotransporter II-related protein</fullName>
    </submittedName>
</protein>
<dbReference type="EMBL" id="LO017727">
    <property type="protein sequence ID" value="CRH05791.1"/>
    <property type="molecule type" value="Genomic_DNA"/>
</dbReference>
<dbReference type="Gene3D" id="1.20.58.220">
    <property type="entry name" value="Phosphate transport system protein phou homolog 2, domain 2"/>
    <property type="match status" value="1"/>
</dbReference>
<dbReference type="Pfam" id="PF02690">
    <property type="entry name" value="Na_Pi_cotrans"/>
    <property type="match status" value="2"/>
</dbReference>
<feature type="transmembrane region" description="Helical" evidence="6">
    <location>
        <begin position="215"/>
        <end position="243"/>
    </location>
</feature>
<dbReference type="NCBIfam" id="NF037997">
    <property type="entry name" value="Na_Pi_symport"/>
    <property type="match status" value="1"/>
</dbReference>
<dbReference type="InterPro" id="IPR026022">
    <property type="entry name" value="PhoU_dom"/>
</dbReference>
<feature type="domain" description="PhoU" evidence="7">
    <location>
        <begin position="400"/>
        <end position="477"/>
    </location>
</feature>
<keyword evidence="2" id="KW-1003">Cell membrane</keyword>
<dbReference type="PANTHER" id="PTHR10010:SF46">
    <property type="entry name" value="SODIUM-DEPENDENT PHOSPHATE TRANSPORT PROTEIN 2B"/>
    <property type="match status" value="1"/>
</dbReference>
<keyword evidence="4 6" id="KW-1133">Transmembrane helix</keyword>
<dbReference type="GO" id="GO:0005886">
    <property type="term" value="C:plasma membrane"/>
    <property type="evidence" value="ECO:0007669"/>
    <property type="project" value="UniProtKB-SubCell"/>
</dbReference>
<keyword evidence="3 6" id="KW-0812">Transmembrane</keyword>
<sequence length="608" mass="67012">MDQLQRINRCLSPWRMPLMLLGLIAWPWLAAAAPPLVAEQSALPWSHMAMQLLGGLAIFLFGLEMMASSLKKVAGDRMRLVLKRLTSNRITGAITGALVTSIVQSSSITTVLVVGFISAGLMNMTQALGVIFGANVGTTITAQIIAFQVTTYAYLMVAIGFLFQSIGRRESCRYYGTMVLGLGLIFLGMASMSDAMVPLRDYPPFLQLMIQMESIWLAVALAALFTALVQSSSATTAIVIVLAGQGFITLSAGIALAFGANVGTCITALLAAIGKPREAVRAAMAHVLFNLLGVMIWIAWIDQLAQFVIQISPVAEGLQGAARLAAETPRQVANAHTLFNVINTLLFLPFTALIARLLMFLLPERSAPQQLEEPRYRPYLEENLLVTPSLAMDAVLRELKGMGMRCGLMLNDSFQISLHGDREALRQFKQRDEEIDLIYEAVMGYLGKISEAGLTRRQTEKMLLLTSAVDSLENIGDVLETSLVRVGKRRLKADVHILPESELFLREVHGVVLEGMQMAVMSLSHCDRDLAERVIALEHTLDERVGNRMATQLVNLSHEDEEAMARYTVERDTLEKFRRIFSFCKALARLVEDLAELDEESKSHREGR</sequence>